<keyword evidence="1" id="KW-0472">Membrane</keyword>
<reference evidence="3" key="1">
    <citation type="journal article" date="2014" name="Int. J. Syst. Evol. Microbiol.">
        <title>Complete genome of a new Firmicutes species belonging to the dominant human colonic microbiota ('Ruminococcus bicirculans') reveals two chromosomes and a selective capacity to utilize plant glucans.</title>
        <authorList>
            <consortium name="NISC Comparative Sequencing Program"/>
            <person name="Wegmann U."/>
            <person name="Louis P."/>
            <person name="Goesmann A."/>
            <person name="Henrissat B."/>
            <person name="Duncan S.H."/>
            <person name="Flint H.J."/>
        </authorList>
    </citation>
    <scope>NUCLEOTIDE SEQUENCE</scope>
    <source>
        <strain evidence="3">NBRC 108728</strain>
    </source>
</reference>
<dbReference type="EMBL" id="AP027733">
    <property type="protein sequence ID" value="BDZ52922.1"/>
    <property type="molecule type" value="Genomic_DNA"/>
</dbReference>
<keyword evidence="4" id="KW-1185">Reference proteome</keyword>
<protein>
    <submittedName>
        <fullName evidence="3">Uncharacterized protein</fullName>
    </submittedName>
</protein>
<feature type="transmembrane region" description="Helical" evidence="1">
    <location>
        <begin position="20"/>
        <end position="37"/>
    </location>
</feature>
<organism evidence="3 4">
    <name type="scientific">Frondihabitans sucicola</name>
    <dbReference type="NCBI Taxonomy" id="1268041"/>
    <lineage>
        <taxon>Bacteria</taxon>
        <taxon>Bacillati</taxon>
        <taxon>Actinomycetota</taxon>
        <taxon>Actinomycetes</taxon>
        <taxon>Micrococcales</taxon>
        <taxon>Microbacteriaceae</taxon>
        <taxon>Frondihabitans</taxon>
    </lineage>
</organism>
<gene>
    <name evidence="2" type="ORF">GCM10025867_45960</name>
    <name evidence="3" type="ORF">GCM10025867_51630</name>
</gene>
<sequence length="44" mass="4633">MIDDLARLASWALDAVGNLWPLFAYLALTAGVVRLAIATGKSTS</sequence>
<keyword evidence="1" id="KW-0812">Transmembrane</keyword>
<evidence type="ECO:0000256" key="1">
    <source>
        <dbReference type="SAM" id="Phobius"/>
    </source>
</evidence>
<reference evidence="4" key="2">
    <citation type="journal article" date="2019" name="Int. J. Syst. Evol. Microbiol.">
        <title>The Global Catalogue of Microorganisms (GCM) 10K type strain sequencing project: providing services to taxonomists for standard genome sequencing and annotation.</title>
        <authorList>
            <consortium name="The Broad Institute Genomics Platform"/>
            <consortium name="The Broad Institute Genome Sequencing Center for Infectious Disease"/>
            <person name="Wu L."/>
            <person name="Ma J."/>
        </authorList>
    </citation>
    <scope>NUCLEOTIDE SEQUENCE [LARGE SCALE GENOMIC DNA]</scope>
    <source>
        <strain evidence="4">NBRC 108728</strain>
    </source>
</reference>
<keyword evidence="1" id="KW-1133">Transmembrane helix</keyword>
<accession>A0ABM8GWP5</accession>
<geneLocation type="plasmid" evidence="3 4">
    <name>pNBRC108728a</name>
</geneLocation>
<reference evidence="3" key="3">
    <citation type="submission" date="2023-02" db="EMBL/GenBank/DDBJ databases">
        <authorList>
            <person name="Sun Q."/>
            <person name="Mori K."/>
        </authorList>
    </citation>
    <scope>NUCLEOTIDE SEQUENCE</scope>
    <source>
        <strain evidence="3">NBRC 108728</strain>
        <plasmid evidence="3">pNBRC108728a</plasmid>
    </source>
</reference>
<dbReference type="EMBL" id="AP027733">
    <property type="protein sequence ID" value="BDZ52355.1"/>
    <property type="molecule type" value="Genomic_DNA"/>
</dbReference>
<dbReference type="RefSeq" id="WP_286347205.1">
    <property type="nucleotide sequence ID" value="NZ_AP027733.1"/>
</dbReference>
<evidence type="ECO:0000313" key="4">
    <source>
        <dbReference type="Proteomes" id="UP001321486"/>
    </source>
</evidence>
<evidence type="ECO:0000313" key="3">
    <source>
        <dbReference type="EMBL" id="BDZ52922.1"/>
    </source>
</evidence>
<name>A0ABM8GWP5_9MICO</name>
<dbReference type="Proteomes" id="UP001321486">
    <property type="component" value="Plasmid pNBRC108728a"/>
</dbReference>
<proteinExistence type="predicted"/>
<evidence type="ECO:0000313" key="2">
    <source>
        <dbReference type="EMBL" id="BDZ52355.1"/>
    </source>
</evidence>
<keyword evidence="3" id="KW-0614">Plasmid</keyword>